<sequence length="255" mass="29236">MRAKQQKRTNRGDHGDRKAAFDGNAVIDLNHFRDTDKPSKYKRVEIMPRNLRQEDYLAHLEDPRKDMVFALGPAGTGKTLIATLWAIKQLKAREIDRIVITRPAVSVDEQHGFLPGTLEQKMAPWTRPIMDVFREFWDVKQIESMLENEVIEIAPLAYMRGRTFKNCVIIGDELQNSTVSQMKMMLTRIGEGSKMIITGDLNQHDRGFELNGLADFITRLTADPSSRMASVTFERQHVERHPAVAEVLRIYGEDE</sequence>
<reference evidence="8" key="1">
    <citation type="submission" date="2020-05" db="EMBL/GenBank/DDBJ databases">
        <authorList>
            <person name="Chiriac C."/>
            <person name="Salcher M."/>
            <person name="Ghai R."/>
            <person name="Kavagutti S V."/>
        </authorList>
    </citation>
    <scope>NUCLEOTIDE SEQUENCE</scope>
</reference>
<feature type="domain" description="PhoH-like protein" evidence="7">
    <location>
        <begin position="46"/>
        <end position="251"/>
    </location>
</feature>
<accession>A0A6J5T9X5</accession>
<evidence type="ECO:0000313" key="8">
    <source>
        <dbReference type="EMBL" id="CAB4241735.1"/>
    </source>
</evidence>
<gene>
    <name evidence="8" type="ORF">UFOVP71_273</name>
</gene>
<evidence type="ECO:0000256" key="1">
    <source>
        <dbReference type="ARBA" id="ARBA00004496"/>
    </source>
</evidence>
<dbReference type="InterPro" id="IPR003714">
    <property type="entry name" value="PhoH"/>
</dbReference>
<dbReference type="InterPro" id="IPR051451">
    <property type="entry name" value="PhoH2-like"/>
</dbReference>
<organism evidence="8">
    <name type="scientific">uncultured Caudovirales phage</name>
    <dbReference type="NCBI Taxonomy" id="2100421"/>
    <lineage>
        <taxon>Viruses</taxon>
        <taxon>Duplodnaviria</taxon>
        <taxon>Heunggongvirae</taxon>
        <taxon>Uroviricota</taxon>
        <taxon>Caudoviricetes</taxon>
        <taxon>Peduoviridae</taxon>
        <taxon>Maltschvirus</taxon>
        <taxon>Maltschvirus maltsch</taxon>
    </lineage>
</organism>
<keyword evidence="5" id="KW-0067">ATP-binding</keyword>
<protein>
    <recommendedName>
        <fullName evidence="6">PhoH-like protein</fullName>
    </recommendedName>
</protein>
<evidence type="ECO:0000256" key="5">
    <source>
        <dbReference type="ARBA" id="ARBA00022840"/>
    </source>
</evidence>
<dbReference type="PANTHER" id="PTHR30473">
    <property type="entry name" value="PROTEIN PHOH"/>
    <property type="match status" value="1"/>
</dbReference>
<comment type="subcellular location">
    <subcellularLocation>
        <location evidence="1">Cytoplasm</location>
    </subcellularLocation>
</comment>
<dbReference type="EMBL" id="LR797824">
    <property type="protein sequence ID" value="CAB4241735.1"/>
    <property type="molecule type" value="Genomic_DNA"/>
</dbReference>
<proteinExistence type="inferred from homology"/>
<keyword evidence="3" id="KW-0963">Cytoplasm</keyword>
<evidence type="ECO:0000256" key="6">
    <source>
        <dbReference type="ARBA" id="ARBA00039970"/>
    </source>
</evidence>
<dbReference type="PANTHER" id="PTHR30473:SF1">
    <property type="entry name" value="PHOH-LIKE PROTEIN"/>
    <property type="match status" value="1"/>
</dbReference>
<dbReference type="GO" id="GO:0005524">
    <property type="term" value="F:ATP binding"/>
    <property type="evidence" value="ECO:0007669"/>
    <property type="project" value="UniProtKB-KW"/>
</dbReference>
<name>A0A6J5T9X5_9CAUD</name>
<dbReference type="Gene3D" id="3.40.50.300">
    <property type="entry name" value="P-loop containing nucleotide triphosphate hydrolases"/>
    <property type="match status" value="1"/>
</dbReference>
<dbReference type="InterPro" id="IPR027417">
    <property type="entry name" value="P-loop_NTPase"/>
</dbReference>
<evidence type="ECO:0000256" key="2">
    <source>
        <dbReference type="ARBA" id="ARBA00010393"/>
    </source>
</evidence>
<comment type="similarity">
    <text evidence="2">Belongs to the PhoH family.</text>
</comment>
<keyword evidence="4" id="KW-0547">Nucleotide-binding</keyword>
<evidence type="ECO:0000256" key="4">
    <source>
        <dbReference type="ARBA" id="ARBA00022741"/>
    </source>
</evidence>
<dbReference type="SUPFAM" id="SSF52540">
    <property type="entry name" value="P-loop containing nucleoside triphosphate hydrolases"/>
    <property type="match status" value="1"/>
</dbReference>
<evidence type="ECO:0000256" key="3">
    <source>
        <dbReference type="ARBA" id="ARBA00022490"/>
    </source>
</evidence>
<dbReference type="Pfam" id="PF02562">
    <property type="entry name" value="PhoH"/>
    <property type="match status" value="1"/>
</dbReference>
<evidence type="ECO:0000259" key="7">
    <source>
        <dbReference type="Pfam" id="PF02562"/>
    </source>
</evidence>